<organism evidence="2 3">
    <name type="scientific">Colocasia esculenta</name>
    <name type="common">Wild taro</name>
    <name type="synonym">Arum esculentum</name>
    <dbReference type="NCBI Taxonomy" id="4460"/>
    <lineage>
        <taxon>Eukaryota</taxon>
        <taxon>Viridiplantae</taxon>
        <taxon>Streptophyta</taxon>
        <taxon>Embryophyta</taxon>
        <taxon>Tracheophyta</taxon>
        <taxon>Spermatophyta</taxon>
        <taxon>Magnoliopsida</taxon>
        <taxon>Liliopsida</taxon>
        <taxon>Araceae</taxon>
        <taxon>Aroideae</taxon>
        <taxon>Colocasieae</taxon>
        <taxon>Colocasia</taxon>
    </lineage>
</organism>
<dbReference type="SUPFAM" id="SSF51735">
    <property type="entry name" value="NAD(P)-binding Rossmann-fold domains"/>
    <property type="match status" value="1"/>
</dbReference>
<accession>A0A843VRZ7</accession>
<dbReference type="AlphaFoldDB" id="A0A843VRZ7"/>
<sequence>MALFFSTFCPRTPATLQRASLSVRLSSFPASSRRAATICSQISNGGLARELSVGFLGLGIMGSPMARNLMKAGYAVTVWNRTKSKCDHLLELGAKYKCSPSDVAAYCDVTFAMLADPQSAVEVAFGENGAAYGISPGKGYSLNCFP</sequence>
<feature type="domain" description="6-phosphogluconate dehydrogenase NADP-binding" evidence="1">
    <location>
        <begin position="53"/>
        <end position="138"/>
    </location>
</feature>
<dbReference type="PANTHER" id="PTHR43580">
    <property type="entry name" value="OXIDOREDUCTASE GLYR1-RELATED"/>
    <property type="match status" value="1"/>
</dbReference>
<dbReference type="InterPro" id="IPR006115">
    <property type="entry name" value="6PGDH_NADP-bd"/>
</dbReference>
<protein>
    <recommendedName>
        <fullName evidence="1">6-phosphogluconate dehydrogenase NADP-binding domain-containing protein</fullName>
    </recommendedName>
</protein>
<dbReference type="GO" id="GO:0050661">
    <property type="term" value="F:NADP binding"/>
    <property type="evidence" value="ECO:0007669"/>
    <property type="project" value="InterPro"/>
</dbReference>
<reference evidence="2" key="1">
    <citation type="submission" date="2017-07" db="EMBL/GenBank/DDBJ databases">
        <title>Taro Niue Genome Assembly and Annotation.</title>
        <authorList>
            <person name="Atibalentja N."/>
            <person name="Keating K."/>
            <person name="Fields C.J."/>
        </authorList>
    </citation>
    <scope>NUCLEOTIDE SEQUENCE</scope>
    <source>
        <strain evidence="2">Niue_2</strain>
        <tissue evidence="2">Leaf</tissue>
    </source>
</reference>
<dbReference type="InterPro" id="IPR036291">
    <property type="entry name" value="NAD(P)-bd_dom_sf"/>
</dbReference>
<keyword evidence="3" id="KW-1185">Reference proteome</keyword>
<dbReference type="InterPro" id="IPR002204">
    <property type="entry name" value="3-OH-isobutyrate_DH-rel_CS"/>
</dbReference>
<dbReference type="EMBL" id="NMUH01001904">
    <property type="protein sequence ID" value="MQL96320.1"/>
    <property type="molecule type" value="Genomic_DNA"/>
</dbReference>
<evidence type="ECO:0000259" key="1">
    <source>
        <dbReference type="Pfam" id="PF03446"/>
    </source>
</evidence>
<dbReference type="PANTHER" id="PTHR43580:SF2">
    <property type="entry name" value="CYTOKINE-LIKE NUCLEAR FACTOR N-PAC"/>
    <property type="match status" value="1"/>
</dbReference>
<dbReference type="PROSITE" id="PS00895">
    <property type="entry name" value="3_HYDROXYISOBUT_DH"/>
    <property type="match status" value="1"/>
</dbReference>
<name>A0A843VRZ7_COLES</name>
<dbReference type="InterPro" id="IPR051265">
    <property type="entry name" value="HIBADH-related_NP60_sf"/>
</dbReference>
<dbReference type="OrthoDB" id="435038at2759"/>
<dbReference type="GO" id="GO:0016491">
    <property type="term" value="F:oxidoreductase activity"/>
    <property type="evidence" value="ECO:0007669"/>
    <property type="project" value="InterPro"/>
</dbReference>
<dbReference type="Proteomes" id="UP000652761">
    <property type="component" value="Unassembled WGS sequence"/>
</dbReference>
<dbReference type="Gene3D" id="3.40.50.720">
    <property type="entry name" value="NAD(P)-binding Rossmann-like Domain"/>
    <property type="match status" value="1"/>
</dbReference>
<gene>
    <name evidence="2" type="ORF">Taro_028998</name>
</gene>
<evidence type="ECO:0000313" key="2">
    <source>
        <dbReference type="EMBL" id="MQL96320.1"/>
    </source>
</evidence>
<dbReference type="Pfam" id="PF03446">
    <property type="entry name" value="NAD_binding_2"/>
    <property type="match status" value="1"/>
</dbReference>
<proteinExistence type="predicted"/>
<comment type="caution">
    <text evidence="2">The sequence shown here is derived from an EMBL/GenBank/DDBJ whole genome shotgun (WGS) entry which is preliminary data.</text>
</comment>
<evidence type="ECO:0000313" key="3">
    <source>
        <dbReference type="Proteomes" id="UP000652761"/>
    </source>
</evidence>
<dbReference type="GO" id="GO:0009507">
    <property type="term" value="C:chloroplast"/>
    <property type="evidence" value="ECO:0007669"/>
    <property type="project" value="TreeGrafter"/>
</dbReference>